<dbReference type="PANTHER" id="PTHR24198">
    <property type="entry name" value="ANKYRIN REPEAT AND PROTEIN KINASE DOMAIN-CONTAINING PROTEIN"/>
    <property type="match status" value="1"/>
</dbReference>
<dbReference type="Gene3D" id="1.25.40.20">
    <property type="entry name" value="Ankyrin repeat-containing domain"/>
    <property type="match status" value="2"/>
</dbReference>
<evidence type="ECO:0000313" key="4">
    <source>
        <dbReference type="EMBL" id="TQB72588.1"/>
    </source>
</evidence>
<dbReference type="Pfam" id="PF00023">
    <property type="entry name" value="Ank"/>
    <property type="match status" value="1"/>
</dbReference>
<feature type="repeat" description="ANK" evidence="3">
    <location>
        <begin position="208"/>
        <end position="240"/>
    </location>
</feature>
<dbReference type="InterPro" id="IPR002110">
    <property type="entry name" value="Ankyrin_rpt"/>
</dbReference>
<proteinExistence type="predicted"/>
<evidence type="ECO:0000256" key="3">
    <source>
        <dbReference type="PROSITE-ProRule" id="PRU00023"/>
    </source>
</evidence>
<feature type="repeat" description="ANK" evidence="3">
    <location>
        <begin position="175"/>
        <end position="207"/>
    </location>
</feature>
<gene>
    <name evidence="4" type="ORF">MPDQ_006721</name>
</gene>
<dbReference type="STRING" id="5098.A0A507QU39"/>
<keyword evidence="1" id="KW-0677">Repeat</keyword>
<dbReference type="PROSITE" id="PS50088">
    <property type="entry name" value="ANK_REPEAT"/>
    <property type="match status" value="2"/>
</dbReference>
<organism evidence="4 5">
    <name type="scientific">Monascus purpureus</name>
    <name type="common">Red mold</name>
    <name type="synonym">Monascus anka</name>
    <dbReference type="NCBI Taxonomy" id="5098"/>
    <lineage>
        <taxon>Eukaryota</taxon>
        <taxon>Fungi</taxon>
        <taxon>Dikarya</taxon>
        <taxon>Ascomycota</taxon>
        <taxon>Pezizomycotina</taxon>
        <taxon>Eurotiomycetes</taxon>
        <taxon>Eurotiomycetidae</taxon>
        <taxon>Eurotiales</taxon>
        <taxon>Aspergillaceae</taxon>
        <taxon>Monascus</taxon>
    </lineage>
</organism>
<keyword evidence="5" id="KW-1185">Reference proteome</keyword>
<keyword evidence="2 3" id="KW-0040">ANK repeat</keyword>
<accession>A0A507QU39</accession>
<dbReference type="EMBL" id="VIFY01000061">
    <property type="protein sequence ID" value="TQB72588.1"/>
    <property type="molecule type" value="Genomic_DNA"/>
</dbReference>
<dbReference type="AlphaFoldDB" id="A0A507QU39"/>
<evidence type="ECO:0000256" key="1">
    <source>
        <dbReference type="ARBA" id="ARBA00022737"/>
    </source>
</evidence>
<dbReference type="Proteomes" id="UP000319663">
    <property type="component" value="Unassembled WGS sequence"/>
</dbReference>
<evidence type="ECO:0000313" key="5">
    <source>
        <dbReference type="Proteomes" id="UP000319663"/>
    </source>
</evidence>
<dbReference type="PROSITE" id="PS50297">
    <property type="entry name" value="ANK_REP_REGION"/>
    <property type="match status" value="2"/>
</dbReference>
<dbReference type="InterPro" id="IPR036770">
    <property type="entry name" value="Ankyrin_rpt-contain_sf"/>
</dbReference>
<dbReference type="SUPFAM" id="SSF48403">
    <property type="entry name" value="Ankyrin repeat"/>
    <property type="match status" value="1"/>
</dbReference>
<dbReference type="Pfam" id="PF12796">
    <property type="entry name" value="Ank_2"/>
    <property type="match status" value="1"/>
</dbReference>
<name>A0A507QU39_MONPU</name>
<dbReference type="PANTHER" id="PTHR24198:SF165">
    <property type="entry name" value="ANKYRIN REPEAT-CONTAINING PROTEIN-RELATED"/>
    <property type="match status" value="1"/>
</dbReference>
<comment type="caution">
    <text evidence="4">The sequence shown here is derived from an EMBL/GenBank/DDBJ whole genome shotgun (WGS) entry which is preliminary data.</text>
</comment>
<protein>
    <submittedName>
        <fullName evidence="4">Uncharacterized protein</fullName>
    </submittedName>
</protein>
<sequence length="327" mass="35656">MKGQVVTANNSEEFHCQVNIASNGDWGRLNSEYEDIARDPILNLPATDNADTLARCLNARMDPNAHVLSGDTMLTCADDAYGRNAVEIAVTSGQEAALHLLLLAGADPTIRCAFNQIVSVFSVTTVELALHCGADINAVDPDTGYSTAHCAAENTRYRIISSLSSFLPLNGLDIDGYTPLHTAIYKENENAIRDLLNANVDVTAIPENGQTVLHMACKRAMLPLIEGLLERGAPLNVRYHEGTELHTLVRGAISRLQNYLYSPEYPHSPKSSSLEGIESHAITVASLLIRYGADVEERDELNRTPALMAAQSQFYKLEDTLNNAMVF</sequence>
<dbReference type="SMART" id="SM00248">
    <property type="entry name" value="ANK"/>
    <property type="match status" value="3"/>
</dbReference>
<reference evidence="4 5" key="1">
    <citation type="submission" date="2019-06" db="EMBL/GenBank/DDBJ databases">
        <title>Wine fermentation using esterase from Monascus purpureus.</title>
        <authorList>
            <person name="Geng C."/>
            <person name="Zhang Y."/>
        </authorList>
    </citation>
    <scope>NUCLEOTIDE SEQUENCE [LARGE SCALE GENOMIC DNA]</scope>
    <source>
        <strain evidence="4">HQ1</strain>
    </source>
</reference>
<evidence type="ECO:0000256" key="2">
    <source>
        <dbReference type="ARBA" id="ARBA00023043"/>
    </source>
</evidence>